<feature type="region of interest" description="Disordered" evidence="1">
    <location>
        <begin position="118"/>
        <end position="162"/>
    </location>
</feature>
<evidence type="ECO:0000256" key="1">
    <source>
        <dbReference type="SAM" id="MobiDB-lite"/>
    </source>
</evidence>
<dbReference type="Gene3D" id="2.120.10.30">
    <property type="entry name" value="TolB, C-terminal domain"/>
    <property type="match status" value="1"/>
</dbReference>
<dbReference type="GeneID" id="87816581"/>
<feature type="signal peptide" evidence="2">
    <location>
        <begin position="1"/>
        <end position="20"/>
    </location>
</feature>
<dbReference type="SUPFAM" id="SSF63829">
    <property type="entry name" value="Calcium-dependent phosphotriesterase"/>
    <property type="match status" value="1"/>
</dbReference>
<gene>
    <name evidence="3" type="ORF">C8A04DRAFT_26561</name>
</gene>
<proteinExistence type="predicted"/>
<dbReference type="PANTHER" id="PTHR42060">
    <property type="entry name" value="NHL REPEAT-CONTAINING PROTEIN-RELATED"/>
    <property type="match status" value="1"/>
</dbReference>
<name>A0AAN6V618_9PEZI</name>
<reference evidence="3" key="2">
    <citation type="submission" date="2023-05" db="EMBL/GenBank/DDBJ databases">
        <authorList>
            <consortium name="Lawrence Berkeley National Laboratory"/>
            <person name="Steindorff A."/>
            <person name="Hensen N."/>
            <person name="Bonometti L."/>
            <person name="Westerberg I."/>
            <person name="Brannstrom I.O."/>
            <person name="Guillou S."/>
            <person name="Cros-Aarteil S."/>
            <person name="Calhoun S."/>
            <person name="Haridas S."/>
            <person name="Kuo A."/>
            <person name="Mondo S."/>
            <person name="Pangilinan J."/>
            <person name="Riley R."/>
            <person name="Labutti K."/>
            <person name="Andreopoulos B."/>
            <person name="Lipzen A."/>
            <person name="Chen C."/>
            <person name="Yanf M."/>
            <person name="Daum C."/>
            <person name="Ng V."/>
            <person name="Clum A."/>
            <person name="Ohm R."/>
            <person name="Martin F."/>
            <person name="Silar P."/>
            <person name="Natvig D."/>
            <person name="Lalanne C."/>
            <person name="Gautier V."/>
            <person name="Ament-Velasquez S.L."/>
            <person name="Kruys A."/>
            <person name="Hutchinson M.I."/>
            <person name="Powell A.J."/>
            <person name="Barry K."/>
            <person name="Miller A.N."/>
            <person name="Grigoriev I.V."/>
            <person name="Debuchy R."/>
            <person name="Gladieux P."/>
            <person name="Thoren M.H."/>
            <person name="Johannesson H."/>
        </authorList>
    </citation>
    <scope>NUCLEOTIDE SEQUENCE</scope>
    <source>
        <strain evidence="3">CBS 141.50</strain>
    </source>
</reference>
<feature type="chain" id="PRO_5043011586" evidence="2">
    <location>
        <begin position="21"/>
        <end position="407"/>
    </location>
</feature>
<keyword evidence="2" id="KW-0732">Signal</keyword>
<evidence type="ECO:0000256" key="2">
    <source>
        <dbReference type="SAM" id="SignalP"/>
    </source>
</evidence>
<sequence>MRTHHLTSWVLLAGPALTTAGCGPTHLLPTRQIYQFSKPTYLQALHVRANGDMLLGTVFPNASLYYLSAPPINDPDTPPTVTTLATFAGIPSPDGTTINAITGIAETESGVFALTGGVQQTHHQPQQPQQPTPPPDPPPEPFRRVETQTPPPPPHPSLRPPLLPAHPTILLIADTSLGQILRVDTRAQTWEVILSDADAGKGSVRYPPWASLQFGVNGLTVRYAPSAAGDGEGEVGEDWGEYGEGEGGLWLYWSNSFLATVYRLWITADGYPVGGGSGKTRRPLAEKVASVRALFVDGLVSGPAPGSYSSDSSERRGKREVLWAATNVDNTVRAISDRGEVTTVAGAPDEMTVAGAVAPRFGRRPGDEHTLYVATSGGLVLPVNGTELEGGKVVGIDTRGLFKCWEE</sequence>
<dbReference type="PROSITE" id="PS51257">
    <property type="entry name" value="PROKAR_LIPOPROTEIN"/>
    <property type="match status" value="1"/>
</dbReference>
<evidence type="ECO:0000313" key="3">
    <source>
        <dbReference type="EMBL" id="KAK4145563.1"/>
    </source>
</evidence>
<dbReference type="InterPro" id="IPR052998">
    <property type="entry name" value="Hetero-Diels-Alderase-like"/>
</dbReference>
<dbReference type="InterPro" id="IPR011042">
    <property type="entry name" value="6-blade_b-propeller_TolB-like"/>
</dbReference>
<dbReference type="RefSeq" id="XP_062638934.1">
    <property type="nucleotide sequence ID" value="XM_062779968.1"/>
</dbReference>
<dbReference type="PANTHER" id="PTHR42060:SF1">
    <property type="entry name" value="NHL REPEAT-CONTAINING PROTEIN"/>
    <property type="match status" value="1"/>
</dbReference>
<dbReference type="Proteomes" id="UP001302676">
    <property type="component" value="Unassembled WGS sequence"/>
</dbReference>
<protein>
    <submittedName>
        <fullName evidence="3">Uncharacterized protein</fullName>
    </submittedName>
</protein>
<dbReference type="AlphaFoldDB" id="A0AAN6V618"/>
<comment type="caution">
    <text evidence="3">The sequence shown here is derived from an EMBL/GenBank/DDBJ whole genome shotgun (WGS) entry which is preliminary data.</text>
</comment>
<feature type="compositionally biased region" description="Pro residues" evidence="1">
    <location>
        <begin position="149"/>
        <end position="162"/>
    </location>
</feature>
<keyword evidence="4" id="KW-1185">Reference proteome</keyword>
<reference evidence="3" key="1">
    <citation type="journal article" date="2023" name="Mol. Phylogenet. Evol.">
        <title>Genome-scale phylogeny and comparative genomics of the fungal order Sordariales.</title>
        <authorList>
            <person name="Hensen N."/>
            <person name="Bonometti L."/>
            <person name="Westerberg I."/>
            <person name="Brannstrom I.O."/>
            <person name="Guillou S."/>
            <person name="Cros-Aarteil S."/>
            <person name="Calhoun S."/>
            <person name="Haridas S."/>
            <person name="Kuo A."/>
            <person name="Mondo S."/>
            <person name="Pangilinan J."/>
            <person name="Riley R."/>
            <person name="LaButti K."/>
            <person name="Andreopoulos B."/>
            <person name="Lipzen A."/>
            <person name="Chen C."/>
            <person name="Yan M."/>
            <person name="Daum C."/>
            <person name="Ng V."/>
            <person name="Clum A."/>
            <person name="Steindorff A."/>
            <person name="Ohm R.A."/>
            <person name="Martin F."/>
            <person name="Silar P."/>
            <person name="Natvig D.O."/>
            <person name="Lalanne C."/>
            <person name="Gautier V."/>
            <person name="Ament-Velasquez S.L."/>
            <person name="Kruys A."/>
            <person name="Hutchinson M.I."/>
            <person name="Powell A.J."/>
            <person name="Barry K."/>
            <person name="Miller A.N."/>
            <person name="Grigoriev I.V."/>
            <person name="Debuchy R."/>
            <person name="Gladieux P."/>
            <person name="Hiltunen Thoren M."/>
            <person name="Johannesson H."/>
        </authorList>
    </citation>
    <scope>NUCLEOTIDE SEQUENCE</scope>
    <source>
        <strain evidence="3">CBS 141.50</strain>
    </source>
</reference>
<feature type="compositionally biased region" description="Pro residues" evidence="1">
    <location>
        <begin position="128"/>
        <end position="140"/>
    </location>
</feature>
<dbReference type="EMBL" id="MU853567">
    <property type="protein sequence ID" value="KAK4145563.1"/>
    <property type="molecule type" value="Genomic_DNA"/>
</dbReference>
<organism evidence="3 4">
    <name type="scientific">Dichotomopilus funicola</name>
    <dbReference type="NCBI Taxonomy" id="1934379"/>
    <lineage>
        <taxon>Eukaryota</taxon>
        <taxon>Fungi</taxon>
        <taxon>Dikarya</taxon>
        <taxon>Ascomycota</taxon>
        <taxon>Pezizomycotina</taxon>
        <taxon>Sordariomycetes</taxon>
        <taxon>Sordariomycetidae</taxon>
        <taxon>Sordariales</taxon>
        <taxon>Chaetomiaceae</taxon>
        <taxon>Dichotomopilus</taxon>
    </lineage>
</organism>
<accession>A0AAN6V618</accession>
<evidence type="ECO:0000313" key="4">
    <source>
        <dbReference type="Proteomes" id="UP001302676"/>
    </source>
</evidence>